<reference evidence="1" key="1">
    <citation type="journal article" date="2019" name="bioRxiv">
        <title>The Genome of the Zebra Mussel, Dreissena polymorpha: A Resource for Invasive Species Research.</title>
        <authorList>
            <person name="McCartney M.A."/>
            <person name="Auch B."/>
            <person name="Kono T."/>
            <person name="Mallez S."/>
            <person name="Zhang Y."/>
            <person name="Obille A."/>
            <person name="Becker A."/>
            <person name="Abrahante J.E."/>
            <person name="Garbe J."/>
            <person name="Badalamenti J.P."/>
            <person name="Herman A."/>
            <person name="Mangelson H."/>
            <person name="Liachko I."/>
            <person name="Sullivan S."/>
            <person name="Sone E.D."/>
            <person name="Koren S."/>
            <person name="Silverstein K.A.T."/>
            <person name="Beckman K.B."/>
            <person name="Gohl D.M."/>
        </authorList>
    </citation>
    <scope>NUCLEOTIDE SEQUENCE</scope>
    <source>
        <strain evidence="1">Duluth1</strain>
        <tissue evidence="1">Whole animal</tissue>
    </source>
</reference>
<gene>
    <name evidence="1" type="ORF">DPMN_137430</name>
</gene>
<name>A0A9D4G2R3_DREPO</name>
<accession>A0A9D4G2R3</accession>
<dbReference type="AlphaFoldDB" id="A0A9D4G2R3"/>
<keyword evidence="2" id="KW-1185">Reference proteome</keyword>
<evidence type="ECO:0000313" key="1">
    <source>
        <dbReference type="EMBL" id="KAH3809067.1"/>
    </source>
</evidence>
<evidence type="ECO:0000313" key="2">
    <source>
        <dbReference type="Proteomes" id="UP000828390"/>
    </source>
</evidence>
<reference evidence="1" key="2">
    <citation type="submission" date="2020-11" db="EMBL/GenBank/DDBJ databases">
        <authorList>
            <person name="McCartney M.A."/>
            <person name="Auch B."/>
            <person name="Kono T."/>
            <person name="Mallez S."/>
            <person name="Becker A."/>
            <person name="Gohl D.M."/>
            <person name="Silverstein K.A.T."/>
            <person name="Koren S."/>
            <person name="Bechman K.B."/>
            <person name="Herman A."/>
            <person name="Abrahante J.E."/>
            <person name="Garbe J."/>
        </authorList>
    </citation>
    <scope>NUCLEOTIDE SEQUENCE</scope>
    <source>
        <strain evidence="1">Duluth1</strain>
        <tissue evidence="1">Whole animal</tissue>
    </source>
</reference>
<organism evidence="1 2">
    <name type="scientific">Dreissena polymorpha</name>
    <name type="common">Zebra mussel</name>
    <name type="synonym">Mytilus polymorpha</name>
    <dbReference type="NCBI Taxonomy" id="45954"/>
    <lineage>
        <taxon>Eukaryota</taxon>
        <taxon>Metazoa</taxon>
        <taxon>Spiralia</taxon>
        <taxon>Lophotrochozoa</taxon>
        <taxon>Mollusca</taxon>
        <taxon>Bivalvia</taxon>
        <taxon>Autobranchia</taxon>
        <taxon>Heteroconchia</taxon>
        <taxon>Euheterodonta</taxon>
        <taxon>Imparidentia</taxon>
        <taxon>Neoheterodontei</taxon>
        <taxon>Myida</taxon>
        <taxon>Dreissenoidea</taxon>
        <taxon>Dreissenidae</taxon>
        <taxon>Dreissena</taxon>
    </lineage>
</organism>
<proteinExistence type="predicted"/>
<sequence length="314" mass="35052">MAALLVFSSVSCAEDDSVVNRLNYGEVFQHSSQVVIARDYWLHTFEIVIPDKFDVPALPACKVNNQSCLMLSHMMTQINSLRLGTAAKFNDTISSIESLIPESTITQSRSKRALLPFIGKLSKGLFGTATMDDVNILADHMNELTKMSVGLSEALSQHEDHVSSFISTANKRMDNLMSGIQKNMLAIKFIQSELQGTSYNMHQVIDYVTSILIDQIKDTSSIHYELEEFKLGVLDLINGKLSPLLITESVLHKTIADIQILLHDKYPGLFLAIFNTKDIYLMNDFLFARNGSSLFVTLKTSDFILKRSIAFISG</sequence>
<comment type="caution">
    <text evidence="1">The sequence shown here is derived from an EMBL/GenBank/DDBJ whole genome shotgun (WGS) entry which is preliminary data.</text>
</comment>
<protein>
    <submittedName>
        <fullName evidence="1">Uncharacterized protein</fullName>
    </submittedName>
</protein>
<dbReference type="EMBL" id="JAIWYP010000006">
    <property type="protein sequence ID" value="KAH3809067.1"/>
    <property type="molecule type" value="Genomic_DNA"/>
</dbReference>
<dbReference type="Proteomes" id="UP000828390">
    <property type="component" value="Unassembled WGS sequence"/>
</dbReference>